<gene>
    <name evidence="3" type="ORF">JF259_06940</name>
</gene>
<feature type="domain" description="SnoaL-like" evidence="2">
    <location>
        <begin position="28"/>
        <end position="137"/>
    </location>
</feature>
<dbReference type="EMBL" id="JAELVQ010000006">
    <property type="protein sequence ID" value="MBJ6367818.1"/>
    <property type="molecule type" value="Genomic_DNA"/>
</dbReference>
<dbReference type="Gene3D" id="3.10.450.50">
    <property type="match status" value="1"/>
</dbReference>
<feature type="signal peptide" evidence="1">
    <location>
        <begin position="1"/>
        <end position="19"/>
    </location>
</feature>
<proteinExistence type="predicted"/>
<dbReference type="Pfam" id="PF13474">
    <property type="entry name" value="SnoaL_3"/>
    <property type="match status" value="1"/>
</dbReference>
<dbReference type="InterPro" id="IPR032710">
    <property type="entry name" value="NTF2-like_dom_sf"/>
</dbReference>
<keyword evidence="1" id="KW-0732">Signal</keyword>
<organism evidence="3 4">
    <name type="scientific">Snuella sedimenti</name>
    <dbReference type="NCBI Taxonomy" id="2798802"/>
    <lineage>
        <taxon>Bacteria</taxon>
        <taxon>Pseudomonadati</taxon>
        <taxon>Bacteroidota</taxon>
        <taxon>Flavobacteriia</taxon>
        <taxon>Flavobacteriales</taxon>
        <taxon>Flavobacteriaceae</taxon>
        <taxon>Snuella</taxon>
    </lineage>
</organism>
<name>A0A8J7IGN5_9FLAO</name>
<protein>
    <submittedName>
        <fullName evidence="3">Nuclear transport factor 2 family protein</fullName>
    </submittedName>
</protein>
<sequence>MKTLLLSVALILVAPLSFSQTSESLKKRIQEHYMAIHAGDMDAIESHHLQEFSIFPGNGSALWESGWKETLEKMGASIEYPKPNVVMKHFSAQIYNNVGIATFYLDGSYNDEQGLWRVTAVWVWTNETWKEAHHHESKLKY</sequence>
<dbReference type="AlphaFoldDB" id="A0A8J7IGN5"/>
<accession>A0A8J7IGN5</accession>
<reference evidence="3" key="1">
    <citation type="submission" date="2020-12" db="EMBL/GenBank/DDBJ databases">
        <title>Snuella sp. nov., isolated from sediment in Incheon.</title>
        <authorList>
            <person name="Kim W."/>
        </authorList>
    </citation>
    <scope>NUCLEOTIDE SEQUENCE</scope>
    <source>
        <strain evidence="3">CAU 1569</strain>
    </source>
</reference>
<feature type="chain" id="PRO_5035290825" evidence="1">
    <location>
        <begin position="20"/>
        <end position="141"/>
    </location>
</feature>
<dbReference type="InterPro" id="IPR037401">
    <property type="entry name" value="SnoaL-like"/>
</dbReference>
<dbReference type="RefSeq" id="WP_199114586.1">
    <property type="nucleotide sequence ID" value="NZ_JAELVQ010000006.1"/>
</dbReference>
<keyword evidence="4" id="KW-1185">Reference proteome</keyword>
<evidence type="ECO:0000313" key="3">
    <source>
        <dbReference type="EMBL" id="MBJ6367818.1"/>
    </source>
</evidence>
<evidence type="ECO:0000259" key="2">
    <source>
        <dbReference type="Pfam" id="PF13474"/>
    </source>
</evidence>
<comment type="caution">
    <text evidence="3">The sequence shown here is derived from an EMBL/GenBank/DDBJ whole genome shotgun (WGS) entry which is preliminary data.</text>
</comment>
<dbReference type="Proteomes" id="UP000610931">
    <property type="component" value="Unassembled WGS sequence"/>
</dbReference>
<evidence type="ECO:0000256" key="1">
    <source>
        <dbReference type="SAM" id="SignalP"/>
    </source>
</evidence>
<evidence type="ECO:0000313" key="4">
    <source>
        <dbReference type="Proteomes" id="UP000610931"/>
    </source>
</evidence>
<dbReference type="SUPFAM" id="SSF54427">
    <property type="entry name" value="NTF2-like"/>
    <property type="match status" value="1"/>
</dbReference>